<feature type="non-terminal residue" evidence="3">
    <location>
        <position position="195"/>
    </location>
</feature>
<accession>K1TWI9</accession>
<dbReference type="InterPro" id="IPR036345">
    <property type="entry name" value="ExoRNase_PH_dom2_sf"/>
</dbReference>
<comment type="caution">
    <text evidence="3">The sequence shown here is derived from an EMBL/GenBank/DDBJ whole genome shotgun (WGS) entry which is preliminary data.</text>
</comment>
<dbReference type="Pfam" id="PF03726">
    <property type="entry name" value="PNPase"/>
    <property type="match status" value="1"/>
</dbReference>
<dbReference type="EMBL" id="AJWY01003780">
    <property type="protein sequence ID" value="EKC74283.1"/>
    <property type="molecule type" value="Genomic_DNA"/>
</dbReference>
<dbReference type="Gene3D" id="1.10.10.400">
    <property type="entry name" value="Polyribonucleotide nucleotidyltransferase, RNA-binding domain"/>
    <property type="match status" value="1"/>
</dbReference>
<dbReference type="SUPFAM" id="SSF46915">
    <property type="entry name" value="Polynucleotide phosphorylase/guanosine pentaphosphate synthase (PNPase/GPSI), domain 3"/>
    <property type="match status" value="1"/>
</dbReference>
<dbReference type="GO" id="GO:0006402">
    <property type="term" value="P:mRNA catabolic process"/>
    <property type="evidence" value="ECO:0007669"/>
    <property type="project" value="InterPro"/>
</dbReference>
<dbReference type="PANTHER" id="PTHR11252:SF0">
    <property type="entry name" value="POLYRIBONUCLEOTIDE NUCLEOTIDYLTRANSFERASE 1, MITOCHONDRIAL"/>
    <property type="match status" value="1"/>
</dbReference>
<dbReference type="GO" id="GO:0003723">
    <property type="term" value="F:RNA binding"/>
    <property type="evidence" value="ECO:0007669"/>
    <property type="project" value="InterPro"/>
</dbReference>
<feature type="domain" description="Exoribonuclease phosphorolytic" evidence="1">
    <location>
        <begin position="1"/>
        <end position="52"/>
    </location>
</feature>
<evidence type="ECO:0000259" key="2">
    <source>
        <dbReference type="Pfam" id="PF03726"/>
    </source>
</evidence>
<dbReference type="GO" id="GO:0000175">
    <property type="term" value="F:3'-5'-RNA exonuclease activity"/>
    <property type="evidence" value="ECO:0007669"/>
    <property type="project" value="TreeGrafter"/>
</dbReference>
<dbReference type="GO" id="GO:0004654">
    <property type="term" value="F:polyribonucleotide nucleotidyltransferase activity"/>
    <property type="evidence" value="ECO:0007669"/>
    <property type="project" value="InterPro"/>
</dbReference>
<dbReference type="InterPro" id="IPR027408">
    <property type="entry name" value="PNPase/RNase_PH_dom_sf"/>
</dbReference>
<dbReference type="GO" id="GO:0005829">
    <property type="term" value="C:cytosol"/>
    <property type="evidence" value="ECO:0007669"/>
    <property type="project" value="TreeGrafter"/>
</dbReference>
<dbReference type="InterPro" id="IPR015847">
    <property type="entry name" value="ExoRNase_PH_dom2"/>
</dbReference>
<name>K1TWI9_9ZZZZ</name>
<dbReference type="InterPro" id="IPR015848">
    <property type="entry name" value="PNPase_PH_RNA-bd_bac/org-type"/>
</dbReference>
<dbReference type="InterPro" id="IPR036456">
    <property type="entry name" value="PNPase_PH_RNA-bd_sf"/>
</dbReference>
<dbReference type="SUPFAM" id="SSF55666">
    <property type="entry name" value="Ribonuclease PH domain 2-like"/>
    <property type="match status" value="1"/>
</dbReference>
<proteinExistence type="predicted"/>
<evidence type="ECO:0000313" key="3">
    <source>
        <dbReference type="EMBL" id="EKC74283.1"/>
    </source>
</evidence>
<dbReference type="Gene3D" id="3.30.230.70">
    <property type="entry name" value="GHMP Kinase, N-terminal domain"/>
    <property type="match status" value="1"/>
</dbReference>
<dbReference type="PANTHER" id="PTHR11252">
    <property type="entry name" value="POLYRIBONUCLEOTIDE NUCLEOTIDYLTRANSFERASE"/>
    <property type="match status" value="1"/>
</dbReference>
<feature type="non-terminal residue" evidence="3">
    <location>
        <position position="1"/>
    </location>
</feature>
<evidence type="ECO:0000259" key="1">
    <source>
        <dbReference type="Pfam" id="PF03725"/>
    </source>
</evidence>
<dbReference type="Pfam" id="PF03725">
    <property type="entry name" value="RNase_PH_C"/>
    <property type="match status" value="1"/>
</dbReference>
<protein>
    <submittedName>
        <fullName evidence="3">Polynucleotide phosphorylase/polyadenylase</fullName>
    </submittedName>
</protein>
<feature type="domain" description="Polyribonucleotide nucleotidyltransferase RNA-binding" evidence="2">
    <location>
        <begin position="84"/>
        <end position="160"/>
    </location>
</feature>
<dbReference type="InterPro" id="IPR012162">
    <property type="entry name" value="PNPase"/>
</dbReference>
<sequence length="195" mass="22202">GELVINPTSEQRKVSDLDVTVVSTGKKVVMIEAGANEVPNDKMFEAIQKAHEENQKQIELINKMVAEIGKPKFDYPHAAFDQELFDDIVANFMDEAKAAMDTDDKNVREQRWNAMIEKWHEKYLEAHPDMDQYLEEITYKFQKKIVKAWLLEGHRVDGRQKNEIRPLAAEGRVSCPGSTARACSPAARRRSCPSA</sequence>
<dbReference type="GO" id="GO:0006396">
    <property type="term" value="P:RNA processing"/>
    <property type="evidence" value="ECO:0007669"/>
    <property type="project" value="InterPro"/>
</dbReference>
<reference evidence="3" key="1">
    <citation type="journal article" date="2013" name="Environ. Microbiol.">
        <title>Microbiota from the distal guts of lean and obese adolescents exhibit partial functional redundancy besides clear differences in community structure.</title>
        <authorList>
            <person name="Ferrer M."/>
            <person name="Ruiz A."/>
            <person name="Lanza F."/>
            <person name="Haange S.B."/>
            <person name="Oberbach A."/>
            <person name="Till H."/>
            <person name="Bargiela R."/>
            <person name="Campoy C."/>
            <person name="Segura M.T."/>
            <person name="Richter M."/>
            <person name="von Bergen M."/>
            <person name="Seifert J."/>
            <person name="Suarez A."/>
        </authorList>
    </citation>
    <scope>NUCLEOTIDE SEQUENCE</scope>
</reference>
<gene>
    <name evidence="3" type="ORF">LEA_05793</name>
</gene>
<dbReference type="AlphaFoldDB" id="K1TWI9"/>
<organism evidence="3">
    <name type="scientific">human gut metagenome</name>
    <dbReference type="NCBI Taxonomy" id="408170"/>
    <lineage>
        <taxon>unclassified sequences</taxon>
        <taxon>metagenomes</taxon>
        <taxon>organismal metagenomes</taxon>
    </lineage>
</organism>